<evidence type="ECO:0000313" key="3">
    <source>
        <dbReference type="Proteomes" id="UP000618579"/>
    </source>
</evidence>
<protein>
    <recommendedName>
        <fullName evidence="4">DUF3955 domain-containing protein</fullName>
    </recommendedName>
</protein>
<evidence type="ECO:0000313" key="2">
    <source>
        <dbReference type="EMBL" id="NOV04000.1"/>
    </source>
</evidence>
<keyword evidence="1" id="KW-0812">Transmembrane</keyword>
<gene>
    <name evidence="2" type="ORF">GC097_28850</name>
</gene>
<organism evidence="2 3">
    <name type="scientific">Paenibacillus planticolens</name>
    <dbReference type="NCBI Taxonomy" id="2654976"/>
    <lineage>
        <taxon>Bacteria</taxon>
        <taxon>Bacillati</taxon>
        <taxon>Bacillota</taxon>
        <taxon>Bacilli</taxon>
        <taxon>Bacillales</taxon>
        <taxon>Paenibacillaceae</taxon>
        <taxon>Paenibacillus</taxon>
    </lineage>
</organism>
<dbReference type="RefSeq" id="WP_171686811.1">
    <property type="nucleotide sequence ID" value="NZ_WHNZ01000076.1"/>
</dbReference>
<comment type="caution">
    <text evidence="2">The sequence shown here is derived from an EMBL/GenBank/DDBJ whole genome shotgun (WGS) entry which is preliminary data.</text>
</comment>
<evidence type="ECO:0000256" key="1">
    <source>
        <dbReference type="SAM" id="Phobius"/>
    </source>
</evidence>
<keyword evidence="3" id="KW-1185">Reference proteome</keyword>
<evidence type="ECO:0008006" key="4">
    <source>
        <dbReference type="Google" id="ProtNLM"/>
    </source>
</evidence>
<sequence length="75" mass="8292">MKKSLIIAAIGTVVWIFSGILGLYIQLTSTPLQPTFEETLKPYNPAPFFICLAFAGIGFLVAVISGIKYLLDRYH</sequence>
<name>A0ABX1ZVC8_9BACL</name>
<dbReference type="EMBL" id="WHNZ01000076">
    <property type="protein sequence ID" value="NOV04000.1"/>
    <property type="molecule type" value="Genomic_DNA"/>
</dbReference>
<feature type="transmembrane region" description="Helical" evidence="1">
    <location>
        <begin position="5"/>
        <end position="27"/>
    </location>
</feature>
<keyword evidence="1" id="KW-0472">Membrane</keyword>
<feature type="transmembrane region" description="Helical" evidence="1">
    <location>
        <begin position="47"/>
        <end position="71"/>
    </location>
</feature>
<dbReference type="Proteomes" id="UP000618579">
    <property type="component" value="Unassembled WGS sequence"/>
</dbReference>
<accession>A0ABX1ZVC8</accession>
<reference evidence="2 3" key="1">
    <citation type="submission" date="2019-10" db="EMBL/GenBank/DDBJ databases">
        <title>Description of Paenibacillus pedi sp. nov.</title>
        <authorList>
            <person name="Carlier A."/>
            <person name="Qi S."/>
        </authorList>
    </citation>
    <scope>NUCLEOTIDE SEQUENCE [LARGE SCALE GENOMIC DNA]</scope>
    <source>
        <strain evidence="2 3">LMG 31457</strain>
    </source>
</reference>
<keyword evidence="1" id="KW-1133">Transmembrane helix</keyword>
<proteinExistence type="predicted"/>